<dbReference type="Proteomes" id="UP001597045">
    <property type="component" value="Unassembled WGS sequence"/>
</dbReference>
<sequence length="129" mass="14275">MTASSDLLVELKRLRKGPGLQAPGVTEIAGPLLHKLCGIVDGDGPGVAREKIIRWVTNLTSSFPADFRLTIETALGINPETYHRFYKARLERLAERADREQRTISRRVDEALLRLCEAALMTAFGIESG</sequence>
<protein>
    <submittedName>
        <fullName evidence="1">Uncharacterized protein</fullName>
    </submittedName>
</protein>
<proteinExistence type="predicted"/>
<keyword evidence="2" id="KW-1185">Reference proteome</keyword>
<name>A0ABW3MDT3_9PSEU</name>
<comment type="caution">
    <text evidence="1">The sequence shown here is derived from an EMBL/GenBank/DDBJ whole genome shotgun (WGS) entry which is preliminary data.</text>
</comment>
<accession>A0ABW3MDT3</accession>
<feature type="non-terminal residue" evidence="1">
    <location>
        <position position="129"/>
    </location>
</feature>
<gene>
    <name evidence="1" type="ORF">ACFQ1S_26710</name>
</gene>
<reference evidence="2" key="1">
    <citation type="journal article" date="2019" name="Int. J. Syst. Evol. Microbiol.">
        <title>The Global Catalogue of Microorganisms (GCM) 10K type strain sequencing project: providing services to taxonomists for standard genome sequencing and annotation.</title>
        <authorList>
            <consortium name="The Broad Institute Genomics Platform"/>
            <consortium name="The Broad Institute Genome Sequencing Center for Infectious Disease"/>
            <person name="Wu L."/>
            <person name="Ma J."/>
        </authorList>
    </citation>
    <scope>NUCLEOTIDE SEQUENCE [LARGE SCALE GENOMIC DNA]</scope>
    <source>
        <strain evidence="2">JCM 31486</strain>
    </source>
</reference>
<dbReference type="EMBL" id="JBHTIS010001841">
    <property type="protein sequence ID" value="MFD1048870.1"/>
    <property type="molecule type" value="Genomic_DNA"/>
</dbReference>
<evidence type="ECO:0000313" key="2">
    <source>
        <dbReference type="Proteomes" id="UP001597045"/>
    </source>
</evidence>
<evidence type="ECO:0000313" key="1">
    <source>
        <dbReference type="EMBL" id="MFD1048870.1"/>
    </source>
</evidence>
<organism evidence="1 2">
    <name type="scientific">Kibdelosporangium lantanae</name>
    <dbReference type="NCBI Taxonomy" id="1497396"/>
    <lineage>
        <taxon>Bacteria</taxon>
        <taxon>Bacillati</taxon>
        <taxon>Actinomycetota</taxon>
        <taxon>Actinomycetes</taxon>
        <taxon>Pseudonocardiales</taxon>
        <taxon>Pseudonocardiaceae</taxon>
        <taxon>Kibdelosporangium</taxon>
    </lineage>
</organism>